<organism evidence="7 8">
    <name type="scientific">Reticulomyxa filosa</name>
    <dbReference type="NCBI Taxonomy" id="46433"/>
    <lineage>
        <taxon>Eukaryota</taxon>
        <taxon>Sar</taxon>
        <taxon>Rhizaria</taxon>
        <taxon>Retaria</taxon>
        <taxon>Foraminifera</taxon>
        <taxon>Monothalamids</taxon>
        <taxon>Reticulomyxidae</taxon>
        <taxon>Reticulomyxa</taxon>
    </lineage>
</organism>
<keyword evidence="5" id="KW-0175">Coiled coil</keyword>
<dbReference type="InterPro" id="IPR008280">
    <property type="entry name" value="Tub_FtsZ_C"/>
</dbReference>
<keyword evidence="4" id="KW-0342">GTP-binding</keyword>
<dbReference type="InterPro" id="IPR023123">
    <property type="entry name" value="Tubulin_C"/>
</dbReference>
<protein>
    <submittedName>
        <fullName evidence="7">Beta-tubulin</fullName>
    </submittedName>
</protein>
<dbReference type="InterPro" id="IPR037103">
    <property type="entry name" value="Tubulin/FtsZ-like_C"/>
</dbReference>
<dbReference type="GO" id="GO:0005525">
    <property type="term" value="F:GTP binding"/>
    <property type="evidence" value="ECO:0007669"/>
    <property type="project" value="UniProtKB-KW"/>
</dbReference>
<dbReference type="InterPro" id="IPR036525">
    <property type="entry name" value="Tubulin/FtsZ_GTPase_sf"/>
</dbReference>
<keyword evidence="3" id="KW-0547">Nucleotide-binding</keyword>
<dbReference type="PRINTS" id="PR01161">
    <property type="entry name" value="TUBULIN"/>
</dbReference>
<dbReference type="PRINTS" id="PR01519">
    <property type="entry name" value="EPSLNTUBULIN"/>
</dbReference>
<dbReference type="InterPro" id="IPR018316">
    <property type="entry name" value="Tubulin/FtsZ_2-layer-sand-dom"/>
</dbReference>
<dbReference type="EMBL" id="ASPP01006143">
    <property type="protein sequence ID" value="ETO29268.1"/>
    <property type="molecule type" value="Genomic_DNA"/>
</dbReference>
<dbReference type="Proteomes" id="UP000023152">
    <property type="component" value="Unassembled WGS sequence"/>
</dbReference>
<dbReference type="Pfam" id="PF00091">
    <property type="entry name" value="Tubulin"/>
    <property type="match status" value="2"/>
</dbReference>
<evidence type="ECO:0000256" key="3">
    <source>
        <dbReference type="ARBA" id="ARBA00022741"/>
    </source>
</evidence>
<dbReference type="Gene3D" id="3.40.50.1440">
    <property type="entry name" value="Tubulin/FtsZ, GTPase domain"/>
    <property type="match status" value="1"/>
</dbReference>
<evidence type="ECO:0000259" key="6">
    <source>
        <dbReference type="SMART" id="SM00864"/>
    </source>
</evidence>
<dbReference type="SUPFAM" id="SSF55307">
    <property type="entry name" value="Tubulin C-terminal domain-like"/>
    <property type="match status" value="1"/>
</dbReference>
<comment type="similarity">
    <text evidence="1">Belongs to the tubulin family.</text>
</comment>
<dbReference type="Gene3D" id="3.30.1330.20">
    <property type="entry name" value="Tubulin/FtsZ, C-terminal domain"/>
    <property type="match status" value="1"/>
</dbReference>
<dbReference type="SUPFAM" id="SSF52490">
    <property type="entry name" value="Tubulin nucleotide-binding domain-like"/>
    <property type="match status" value="1"/>
</dbReference>
<sequence>MVREIIHLQVGQCGNQIGNVFWESICKDHQLSESGSLISDPETSKNKLRLQTEKMSVYFAESSDNKYVPRAIMLDTDPGPLEVVKAGRIGKMFNPDNYVAGASSVLGGYGRSYLTESSQIIEEYTEVLQKELEVKSQKKKKRVKTEKKRKGGEVQLCDSPQGFQVMHSLGGSTGSGLGTLLLEHLRNNYPTLVTSSFSVLPSQLIVETYHAILGLSQLIDHSHATFTIDNASLFNICKRTLKSSNPTYKDLNWITSLAMNGVTSSFRRVQNNNTKEEISLSQKKKKKKINYFYIVIAGDYRIPCKLNDDLHKMRLNLIPFPRLHFLLMSHYPFFKVDESKKVDTSVSTMTDYLWSSVSSLANIVPGDGKYLSDSFVIRGENVSMNIWDVFNMSSHMAEDFVNFIPNLIKITVIPLAPTYTPLNGTLLCNTTCIKNTFAALSSTFSQLFQRKTMLHRFTREGIDELQFSESHANVQSLISEYQDKQDVVVDLENELDAVDEENSIEQNNESDFYE</sequence>
<keyword evidence="8" id="KW-1185">Reference proteome</keyword>
<dbReference type="GO" id="GO:0005874">
    <property type="term" value="C:microtubule"/>
    <property type="evidence" value="ECO:0007669"/>
    <property type="project" value="UniProtKB-KW"/>
</dbReference>
<accession>X6NTJ0</accession>
<dbReference type="InterPro" id="IPR004057">
    <property type="entry name" value="Epsilon_tubulin"/>
</dbReference>
<proteinExistence type="inferred from homology"/>
<gene>
    <name evidence="7" type="ORF">RFI_07851</name>
</gene>
<dbReference type="SMART" id="SM00864">
    <property type="entry name" value="Tubulin"/>
    <property type="match status" value="1"/>
</dbReference>
<comment type="caution">
    <text evidence="7">The sequence shown here is derived from an EMBL/GenBank/DDBJ whole genome shotgun (WGS) entry which is preliminary data.</text>
</comment>
<dbReference type="AlphaFoldDB" id="X6NTJ0"/>
<dbReference type="CDD" id="cd02187">
    <property type="entry name" value="beta_tubulin"/>
    <property type="match status" value="1"/>
</dbReference>
<dbReference type="Pfam" id="PF03953">
    <property type="entry name" value="Tubulin_C"/>
    <property type="match status" value="1"/>
</dbReference>
<dbReference type="GO" id="GO:0007017">
    <property type="term" value="P:microtubule-based process"/>
    <property type="evidence" value="ECO:0007669"/>
    <property type="project" value="InterPro"/>
</dbReference>
<dbReference type="Gene3D" id="1.10.287.600">
    <property type="entry name" value="Helix hairpin bin"/>
    <property type="match status" value="1"/>
</dbReference>
<feature type="domain" description="Tubulin/FtsZ GTPase" evidence="6">
    <location>
        <begin position="55"/>
        <end position="270"/>
    </location>
</feature>
<evidence type="ECO:0000256" key="5">
    <source>
        <dbReference type="SAM" id="Coils"/>
    </source>
</evidence>
<keyword evidence="2" id="KW-0493">Microtubule</keyword>
<dbReference type="InterPro" id="IPR003008">
    <property type="entry name" value="Tubulin_FtsZ_GTPase"/>
</dbReference>
<evidence type="ECO:0000256" key="1">
    <source>
        <dbReference type="ARBA" id="ARBA00009636"/>
    </source>
</evidence>
<dbReference type="InterPro" id="IPR000217">
    <property type="entry name" value="Tubulin"/>
</dbReference>
<feature type="coiled-coil region" evidence="5">
    <location>
        <begin position="474"/>
        <end position="508"/>
    </location>
</feature>
<evidence type="ECO:0000256" key="4">
    <source>
        <dbReference type="ARBA" id="ARBA00023134"/>
    </source>
</evidence>
<evidence type="ECO:0000313" key="8">
    <source>
        <dbReference type="Proteomes" id="UP000023152"/>
    </source>
</evidence>
<reference evidence="7 8" key="1">
    <citation type="journal article" date="2013" name="Curr. Biol.">
        <title>The Genome of the Foraminiferan Reticulomyxa filosa.</title>
        <authorList>
            <person name="Glockner G."/>
            <person name="Hulsmann N."/>
            <person name="Schleicher M."/>
            <person name="Noegel A.A."/>
            <person name="Eichinger L."/>
            <person name="Gallinger C."/>
            <person name="Pawlowski J."/>
            <person name="Sierra R."/>
            <person name="Euteneuer U."/>
            <person name="Pillet L."/>
            <person name="Moustafa A."/>
            <person name="Platzer M."/>
            <person name="Groth M."/>
            <person name="Szafranski K."/>
            <person name="Schliwa M."/>
        </authorList>
    </citation>
    <scope>NUCLEOTIDE SEQUENCE [LARGE SCALE GENOMIC DNA]</scope>
</reference>
<dbReference type="PANTHER" id="PTHR11588">
    <property type="entry name" value="TUBULIN"/>
    <property type="match status" value="1"/>
</dbReference>
<evidence type="ECO:0000313" key="7">
    <source>
        <dbReference type="EMBL" id="ETO29268.1"/>
    </source>
</evidence>
<name>X6NTJ0_RETFI</name>
<evidence type="ECO:0000256" key="2">
    <source>
        <dbReference type="ARBA" id="ARBA00022701"/>
    </source>
</evidence>